<keyword evidence="6" id="KW-1185">Reference proteome</keyword>
<organism evidence="5 6">
    <name type="scientific">Heracleum sosnowskyi</name>
    <dbReference type="NCBI Taxonomy" id="360622"/>
    <lineage>
        <taxon>Eukaryota</taxon>
        <taxon>Viridiplantae</taxon>
        <taxon>Streptophyta</taxon>
        <taxon>Embryophyta</taxon>
        <taxon>Tracheophyta</taxon>
        <taxon>Spermatophyta</taxon>
        <taxon>Magnoliopsida</taxon>
        <taxon>eudicotyledons</taxon>
        <taxon>Gunneridae</taxon>
        <taxon>Pentapetalae</taxon>
        <taxon>asterids</taxon>
        <taxon>campanulids</taxon>
        <taxon>Apiales</taxon>
        <taxon>Apiaceae</taxon>
        <taxon>Apioideae</taxon>
        <taxon>apioid superclade</taxon>
        <taxon>Tordylieae</taxon>
        <taxon>Tordyliinae</taxon>
        <taxon>Heracleum</taxon>
    </lineage>
</organism>
<sequence>MSSSSEIVDSGRSSGQKPPEKSSFSQTCSLLSQYLKERGSLGDLSLGIGFESNGTTPPAAATMSLFPVTEKPGQGIPAKKLPENAQMTIFYGGQVVVFNDLPSEKAKEIMMLASKACSSIKHPEVPDSPKVVVPNSLVKAHRPQPIVSDLPIARKASLTRFLEKRKDRITARAPYASPATKPAESKSWLGLAAADSPVKLEQQ</sequence>
<dbReference type="InterPro" id="IPR018467">
    <property type="entry name" value="CCT_CS"/>
</dbReference>
<evidence type="ECO:0000256" key="3">
    <source>
        <dbReference type="SAM" id="MobiDB-lite"/>
    </source>
</evidence>
<dbReference type="AlphaFoldDB" id="A0AAD8I2C6"/>
<dbReference type="GO" id="GO:0009611">
    <property type="term" value="P:response to wounding"/>
    <property type="evidence" value="ECO:0007669"/>
    <property type="project" value="UniProtKB-UniRule"/>
</dbReference>
<dbReference type="Pfam" id="PF09425">
    <property type="entry name" value="Jas_motif"/>
    <property type="match status" value="1"/>
</dbReference>
<reference evidence="5" key="2">
    <citation type="submission" date="2023-05" db="EMBL/GenBank/DDBJ databases">
        <authorList>
            <person name="Schelkunov M.I."/>
        </authorList>
    </citation>
    <scope>NUCLEOTIDE SEQUENCE</scope>
    <source>
        <strain evidence="5">Hsosn_3</strain>
        <tissue evidence="5">Leaf</tissue>
    </source>
</reference>
<dbReference type="InterPro" id="IPR040390">
    <property type="entry name" value="TIFY/JAZ"/>
</dbReference>
<evidence type="ECO:0000256" key="2">
    <source>
        <dbReference type="RuleBase" id="RU369065"/>
    </source>
</evidence>
<name>A0AAD8I2C6_9APIA</name>
<comment type="domain">
    <text evidence="2">The jas domain is required for interaction with COI1.</text>
</comment>
<evidence type="ECO:0000256" key="1">
    <source>
        <dbReference type="ARBA" id="ARBA00008614"/>
    </source>
</evidence>
<protein>
    <recommendedName>
        <fullName evidence="2">Protein TIFY</fullName>
    </recommendedName>
    <alternativeName>
        <fullName evidence="2">Jasmonate ZIM domain-containing protein</fullName>
    </alternativeName>
</protein>
<dbReference type="GO" id="GO:0031347">
    <property type="term" value="P:regulation of defense response"/>
    <property type="evidence" value="ECO:0007669"/>
    <property type="project" value="UniProtKB-UniRule"/>
</dbReference>
<evidence type="ECO:0000313" key="6">
    <source>
        <dbReference type="Proteomes" id="UP001237642"/>
    </source>
</evidence>
<reference evidence="5" key="1">
    <citation type="submission" date="2023-02" db="EMBL/GenBank/DDBJ databases">
        <title>Genome of toxic invasive species Heracleum sosnowskyi carries increased number of genes despite the absence of recent whole-genome duplications.</title>
        <authorList>
            <person name="Schelkunov M."/>
            <person name="Shtratnikova V."/>
            <person name="Makarenko M."/>
            <person name="Klepikova A."/>
            <person name="Omelchenko D."/>
            <person name="Novikova G."/>
            <person name="Obukhova E."/>
            <person name="Bogdanov V."/>
            <person name="Penin A."/>
            <person name="Logacheva M."/>
        </authorList>
    </citation>
    <scope>NUCLEOTIDE SEQUENCE</scope>
    <source>
        <strain evidence="5">Hsosn_3</strain>
        <tissue evidence="5">Leaf</tissue>
    </source>
</reference>
<comment type="subcellular location">
    <subcellularLocation>
        <location evidence="2">Nucleus</location>
    </subcellularLocation>
</comment>
<dbReference type="InterPro" id="IPR010399">
    <property type="entry name" value="Tify_dom"/>
</dbReference>
<keyword evidence="2" id="KW-0539">Nucleus</keyword>
<dbReference type="Pfam" id="PF06200">
    <property type="entry name" value="tify"/>
    <property type="match status" value="1"/>
</dbReference>
<proteinExistence type="inferred from homology"/>
<keyword evidence="2" id="KW-1184">Jasmonic acid signaling pathway</keyword>
<dbReference type="PANTHER" id="PTHR33077:SF140">
    <property type="entry name" value="PROTEIN TIFY 10B"/>
    <property type="match status" value="1"/>
</dbReference>
<dbReference type="GO" id="GO:0005634">
    <property type="term" value="C:nucleus"/>
    <property type="evidence" value="ECO:0007669"/>
    <property type="project" value="UniProtKB-SubCell"/>
</dbReference>
<gene>
    <name evidence="5" type="ORF">POM88_024601</name>
</gene>
<dbReference type="EMBL" id="JAUIZM010000006">
    <property type="protein sequence ID" value="KAK1377857.1"/>
    <property type="molecule type" value="Genomic_DNA"/>
</dbReference>
<evidence type="ECO:0000259" key="4">
    <source>
        <dbReference type="PROSITE" id="PS51320"/>
    </source>
</evidence>
<dbReference type="Proteomes" id="UP001237642">
    <property type="component" value="Unassembled WGS sequence"/>
</dbReference>
<comment type="function">
    <text evidence="2">Repressor of jasmonate responses.</text>
</comment>
<dbReference type="GO" id="GO:2000022">
    <property type="term" value="P:regulation of jasmonic acid mediated signaling pathway"/>
    <property type="evidence" value="ECO:0007669"/>
    <property type="project" value="UniProtKB-UniRule"/>
</dbReference>
<feature type="region of interest" description="Disordered" evidence="3">
    <location>
        <begin position="1"/>
        <end position="25"/>
    </location>
</feature>
<comment type="caution">
    <text evidence="5">The sequence shown here is derived from an EMBL/GenBank/DDBJ whole genome shotgun (WGS) entry which is preliminary data.</text>
</comment>
<dbReference type="PROSITE" id="PS51320">
    <property type="entry name" value="TIFY"/>
    <property type="match status" value="1"/>
</dbReference>
<dbReference type="SMART" id="SM00979">
    <property type="entry name" value="TIFY"/>
    <property type="match status" value="1"/>
</dbReference>
<feature type="domain" description="Tify" evidence="4">
    <location>
        <begin position="80"/>
        <end position="115"/>
    </location>
</feature>
<accession>A0AAD8I2C6</accession>
<dbReference type="PANTHER" id="PTHR33077">
    <property type="entry name" value="PROTEIN TIFY 4A-RELATED-RELATED"/>
    <property type="match status" value="1"/>
</dbReference>
<evidence type="ECO:0000313" key="5">
    <source>
        <dbReference type="EMBL" id="KAK1377857.1"/>
    </source>
</evidence>
<comment type="similarity">
    <text evidence="1 2">Belongs to the TIFY/JAZ family.</text>
</comment>